<sequence length="128" mass="13941">MKKLWMIALLSGLPFTTLAQSSGFVSSDVQPGAGGFNGPGMISSAISVAQAKTRRDDAKVVLEGNIVRQVGNELYEFRDNSGSIYVDIGDKYWVGQSVSPNDKVRIEGEIDKDWNSVEVDVNKITVMK</sequence>
<dbReference type="NCBIfam" id="NF033674">
    <property type="entry name" value="stress_OB_fold"/>
    <property type="match status" value="1"/>
</dbReference>
<evidence type="ECO:0000313" key="3">
    <source>
        <dbReference type="EMBL" id="MXI73590.1"/>
    </source>
</evidence>
<dbReference type="PANTHER" id="PTHR36571">
    <property type="entry name" value="PROTEIN YGIW"/>
    <property type="match status" value="1"/>
</dbReference>
<reference evidence="3 4" key="1">
    <citation type="submission" date="2019-12" db="EMBL/GenBank/DDBJ databases">
        <title>Enteriobacteria Tanzani isolates_10434.</title>
        <authorList>
            <person name="Subbiah M."/>
            <person name="Call D."/>
        </authorList>
    </citation>
    <scope>NUCLEOTIDE SEQUENCE [LARGE SCALE GENOMIC DNA]</scope>
    <source>
        <strain evidence="3 4">10434wD1</strain>
    </source>
</reference>
<proteinExistence type="predicted"/>
<dbReference type="EMBL" id="WUIY01000010">
    <property type="protein sequence ID" value="MXI73590.1"/>
    <property type="molecule type" value="Genomic_DNA"/>
</dbReference>
<dbReference type="Proteomes" id="UP000436141">
    <property type="component" value="Unassembled WGS sequence"/>
</dbReference>
<keyword evidence="1 2" id="KW-0732">Signal</keyword>
<dbReference type="RefSeq" id="WP_096982456.1">
    <property type="nucleotide sequence ID" value="NZ_JACCPF010000033.1"/>
</dbReference>
<dbReference type="InterPro" id="IPR036700">
    <property type="entry name" value="BOBF_sf"/>
</dbReference>
<dbReference type="InterPro" id="IPR005220">
    <property type="entry name" value="CarO-like"/>
</dbReference>
<dbReference type="Gene3D" id="2.40.50.200">
    <property type="entry name" value="Bacterial OB-fold"/>
    <property type="match status" value="1"/>
</dbReference>
<name>A0A3Z8YUG4_ECOLX</name>
<comment type="caution">
    <text evidence="3">The sequence shown here is derived from an EMBL/GenBank/DDBJ whole genome shotgun (WGS) entry which is preliminary data.</text>
</comment>
<feature type="chain" id="PRO_5041169618" evidence="2">
    <location>
        <begin position="20"/>
        <end position="128"/>
    </location>
</feature>
<dbReference type="Pfam" id="PF04076">
    <property type="entry name" value="BOF"/>
    <property type="match status" value="1"/>
</dbReference>
<dbReference type="SUPFAM" id="SSF101756">
    <property type="entry name" value="Hypothetical protein YgiW"/>
    <property type="match status" value="1"/>
</dbReference>
<accession>A0A3Z8YUG4</accession>
<evidence type="ECO:0000313" key="4">
    <source>
        <dbReference type="Proteomes" id="UP000436141"/>
    </source>
</evidence>
<dbReference type="PANTHER" id="PTHR36571:SF1">
    <property type="entry name" value="PROTEIN YGIW"/>
    <property type="match status" value="1"/>
</dbReference>
<evidence type="ECO:0000256" key="2">
    <source>
        <dbReference type="SAM" id="SignalP"/>
    </source>
</evidence>
<protein>
    <submittedName>
        <fullName evidence="3">NirD/YgiW/YdeI family stress tolerance protein</fullName>
    </submittedName>
</protein>
<gene>
    <name evidence="3" type="ORF">GRW05_04585</name>
</gene>
<dbReference type="AlphaFoldDB" id="A0A3Z8YUG4"/>
<organism evidence="3 4">
    <name type="scientific">Escherichia coli</name>
    <dbReference type="NCBI Taxonomy" id="562"/>
    <lineage>
        <taxon>Bacteria</taxon>
        <taxon>Pseudomonadati</taxon>
        <taxon>Pseudomonadota</taxon>
        <taxon>Gammaproteobacteria</taxon>
        <taxon>Enterobacterales</taxon>
        <taxon>Enterobacteriaceae</taxon>
        <taxon>Escherichia</taxon>
    </lineage>
</organism>
<feature type="signal peptide" evidence="2">
    <location>
        <begin position="1"/>
        <end position="19"/>
    </location>
</feature>
<evidence type="ECO:0000256" key="1">
    <source>
        <dbReference type="ARBA" id="ARBA00022729"/>
    </source>
</evidence>